<dbReference type="Proteomes" id="UP000197781">
    <property type="component" value="Chromosome"/>
</dbReference>
<accession>A0A220MGT0</accession>
<evidence type="ECO:0000313" key="2">
    <source>
        <dbReference type="Proteomes" id="UP000197781"/>
    </source>
</evidence>
<dbReference type="SUPFAM" id="SSF46785">
    <property type="entry name" value="Winged helix' DNA-binding domain"/>
    <property type="match status" value="1"/>
</dbReference>
<sequence length="269" mass="31142">MFTDQQVEAMRRYSHFHNKEQLRETISRHLKRLQERLSPSTLRVLDVIRKRAMNEVQGTLGVSYLLIDSICKLSKVSRASVERAIRNLEKEGIIKRVVTSRKTGLQGANIYYFLPLNDGVELTGLDKPKTPEKSKVAALKQEANTGVFNTPKRPKETKKNNVNGTSLAKDSSVIPSYIPKEFAKLIQQGFSCGTVIKQFWSKVVMFKRVTGWTRNENVLPTAAVAWEYTKNEYKRDKKEWELDRFLKCFYGTMKRIDEKRVEEYAAIWT</sequence>
<dbReference type="AlphaFoldDB" id="A0A220MGT0"/>
<organism evidence="1 2">
    <name type="scientific">Brevibacillus formosus</name>
    <dbReference type="NCBI Taxonomy" id="54913"/>
    <lineage>
        <taxon>Bacteria</taxon>
        <taxon>Bacillati</taxon>
        <taxon>Bacillota</taxon>
        <taxon>Bacilli</taxon>
        <taxon>Bacillales</taxon>
        <taxon>Paenibacillaceae</taxon>
        <taxon>Brevibacillus</taxon>
    </lineage>
</organism>
<dbReference type="EMBL" id="CP018145">
    <property type="protein sequence ID" value="ASJ54238.1"/>
    <property type="molecule type" value="Genomic_DNA"/>
</dbReference>
<evidence type="ECO:0008006" key="3">
    <source>
        <dbReference type="Google" id="ProtNLM"/>
    </source>
</evidence>
<dbReference type="KEGG" id="bfm:BP422_12180"/>
<dbReference type="InterPro" id="IPR036390">
    <property type="entry name" value="WH_DNA-bd_sf"/>
</dbReference>
<protein>
    <recommendedName>
        <fullName evidence="3">Helix-turn-helix domain-containing protein</fullName>
    </recommendedName>
</protein>
<dbReference type="Gene3D" id="1.10.10.10">
    <property type="entry name" value="Winged helix-like DNA-binding domain superfamily/Winged helix DNA-binding domain"/>
    <property type="match status" value="1"/>
</dbReference>
<reference evidence="1 2" key="1">
    <citation type="submission" date="2016-11" db="EMBL/GenBank/DDBJ databases">
        <authorList>
            <person name="Jaros S."/>
            <person name="Januszkiewicz K."/>
            <person name="Wedrychowicz H."/>
        </authorList>
    </citation>
    <scope>NUCLEOTIDE SEQUENCE [LARGE SCALE GENOMIC DNA]</scope>
    <source>
        <strain evidence="1 2">NF2</strain>
    </source>
</reference>
<dbReference type="InterPro" id="IPR036388">
    <property type="entry name" value="WH-like_DNA-bd_sf"/>
</dbReference>
<proteinExistence type="predicted"/>
<name>A0A220MGT0_9BACL</name>
<dbReference type="RefSeq" id="WP_088908018.1">
    <property type="nucleotide sequence ID" value="NZ_CP018145.1"/>
</dbReference>
<gene>
    <name evidence="1" type="ORF">BP422_12180</name>
</gene>
<evidence type="ECO:0000313" key="1">
    <source>
        <dbReference type="EMBL" id="ASJ54238.1"/>
    </source>
</evidence>